<feature type="chain" id="PRO_5013033865" description="Lipoprotein" evidence="2">
    <location>
        <begin position="21"/>
        <end position="64"/>
    </location>
</feature>
<reference evidence="3 4" key="1">
    <citation type="submission" date="2017-03" db="EMBL/GenBank/DDBJ databases">
        <title>Lifting the veil on microbial sulfur biogeochemistry in mining wastewaters.</title>
        <authorList>
            <person name="Kantor R.S."/>
            <person name="Colenbrander Nelson T."/>
            <person name="Marshall S."/>
            <person name="Bennett D."/>
            <person name="Apte S."/>
            <person name="Camacho D."/>
            <person name="Thomas B.C."/>
            <person name="Warren L.A."/>
            <person name="Banfield J.F."/>
        </authorList>
    </citation>
    <scope>NUCLEOTIDE SEQUENCE [LARGE SCALE GENOMIC DNA]</scope>
    <source>
        <strain evidence="3">32-69-9</strain>
    </source>
</reference>
<accession>A0A258FJZ5</accession>
<dbReference type="Proteomes" id="UP000215595">
    <property type="component" value="Unassembled WGS sequence"/>
</dbReference>
<dbReference type="PROSITE" id="PS51257">
    <property type="entry name" value="PROKAR_LIPOPROTEIN"/>
    <property type="match status" value="1"/>
</dbReference>
<name>A0A258FJZ5_9CAUL</name>
<dbReference type="AlphaFoldDB" id="A0A258FJZ5"/>
<dbReference type="EMBL" id="NCEB01000021">
    <property type="protein sequence ID" value="OYX32646.1"/>
    <property type="molecule type" value="Genomic_DNA"/>
</dbReference>
<proteinExistence type="predicted"/>
<protein>
    <recommendedName>
        <fullName evidence="5">Lipoprotein</fullName>
    </recommendedName>
</protein>
<keyword evidence="2" id="KW-0732">Signal</keyword>
<feature type="signal peptide" evidence="2">
    <location>
        <begin position="1"/>
        <end position="20"/>
    </location>
</feature>
<evidence type="ECO:0000313" key="3">
    <source>
        <dbReference type="EMBL" id="OYX32646.1"/>
    </source>
</evidence>
<comment type="caution">
    <text evidence="3">The sequence shown here is derived from an EMBL/GenBank/DDBJ whole genome shotgun (WGS) entry which is preliminary data.</text>
</comment>
<evidence type="ECO:0000256" key="1">
    <source>
        <dbReference type="SAM" id="MobiDB-lite"/>
    </source>
</evidence>
<sequence>MIYRSLLFAGLMLLGACAHRGDPALPTCDGSARRPANPHGSVLAPQTDAPSVPEAVSSDTGGCA</sequence>
<feature type="region of interest" description="Disordered" evidence="1">
    <location>
        <begin position="26"/>
        <end position="64"/>
    </location>
</feature>
<evidence type="ECO:0008006" key="5">
    <source>
        <dbReference type="Google" id="ProtNLM"/>
    </source>
</evidence>
<organism evidence="3 4">
    <name type="scientific">Brevundimonas subvibrioides</name>
    <dbReference type="NCBI Taxonomy" id="74313"/>
    <lineage>
        <taxon>Bacteria</taxon>
        <taxon>Pseudomonadati</taxon>
        <taxon>Pseudomonadota</taxon>
        <taxon>Alphaproteobacteria</taxon>
        <taxon>Caulobacterales</taxon>
        <taxon>Caulobacteraceae</taxon>
        <taxon>Brevundimonas</taxon>
    </lineage>
</organism>
<evidence type="ECO:0000313" key="4">
    <source>
        <dbReference type="Proteomes" id="UP000215595"/>
    </source>
</evidence>
<evidence type="ECO:0000256" key="2">
    <source>
        <dbReference type="SAM" id="SignalP"/>
    </source>
</evidence>
<gene>
    <name evidence="3" type="ORF">B7Z01_10820</name>
</gene>